<evidence type="ECO:0000313" key="2">
    <source>
        <dbReference type="Proteomes" id="UP000823775"/>
    </source>
</evidence>
<gene>
    <name evidence="1" type="ORF">HAX54_006315</name>
</gene>
<organism evidence="1 2">
    <name type="scientific">Datura stramonium</name>
    <name type="common">Jimsonweed</name>
    <name type="synonym">Common thornapple</name>
    <dbReference type="NCBI Taxonomy" id="4076"/>
    <lineage>
        <taxon>Eukaryota</taxon>
        <taxon>Viridiplantae</taxon>
        <taxon>Streptophyta</taxon>
        <taxon>Embryophyta</taxon>
        <taxon>Tracheophyta</taxon>
        <taxon>Spermatophyta</taxon>
        <taxon>Magnoliopsida</taxon>
        <taxon>eudicotyledons</taxon>
        <taxon>Gunneridae</taxon>
        <taxon>Pentapetalae</taxon>
        <taxon>asterids</taxon>
        <taxon>lamiids</taxon>
        <taxon>Solanales</taxon>
        <taxon>Solanaceae</taxon>
        <taxon>Solanoideae</taxon>
        <taxon>Datureae</taxon>
        <taxon>Datura</taxon>
    </lineage>
</organism>
<keyword evidence="2" id="KW-1185">Reference proteome</keyword>
<sequence length="76" mass="8633">KWHQNEQDQGDEYDDSREEYYLLLIEQPPHRGPTLSHAKLKTCSISAAHPRAILALPKLRSQSLEGPITNVMAQPL</sequence>
<protein>
    <submittedName>
        <fullName evidence="1">Uncharacterized protein</fullName>
    </submittedName>
</protein>
<reference evidence="1 2" key="1">
    <citation type="journal article" date="2021" name="BMC Genomics">
        <title>Datura genome reveals duplications of psychoactive alkaloid biosynthetic genes and high mutation rate following tissue culture.</title>
        <authorList>
            <person name="Rajewski A."/>
            <person name="Carter-House D."/>
            <person name="Stajich J."/>
            <person name="Litt A."/>
        </authorList>
    </citation>
    <scope>NUCLEOTIDE SEQUENCE [LARGE SCALE GENOMIC DNA]</scope>
    <source>
        <strain evidence="1">AR-01</strain>
    </source>
</reference>
<proteinExistence type="predicted"/>
<dbReference type="Proteomes" id="UP000823775">
    <property type="component" value="Unassembled WGS sequence"/>
</dbReference>
<dbReference type="EMBL" id="JACEIK010013145">
    <property type="protein sequence ID" value="MCE3216385.1"/>
    <property type="molecule type" value="Genomic_DNA"/>
</dbReference>
<evidence type="ECO:0000313" key="1">
    <source>
        <dbReference type="EMBL" id="MCE3216385.1"/>
    </source>
</evidence>
<comment type="caution">
    <text evidence="1">The sequence shown here is derived from an EMBL/GenBank/DDBJ whole genome shotgun (WGS) entry which is preliminary data.</text>
</comment>
<accession>A0ABS8WTX8</accession>
<name>A0ABS8WTX8_DATST</name>
<feature type="non-terminal residue" evidence="1">
    <location>
        <position position="1"/>
    </location>
</feature>